<evidence type="ECO:0000259" key="1">
    <source>
        <dbReference type="Pfam" id="PF20720"/>
    </source>
</evidence>
<name>A0A6J8EUJ1_MYTCO</name>
<dbReference type="SUPFAM" id="SSF48403">
    <property type="entry name" value="Ankyrin repeat"/>
    <property type="match status" value="1"/>
</dbReference>
<dbReference type="AlphaFoldDB" id="A0A6J8EUJ1"/>
<evidence type="ECO:0000313" key="3">
    <source>
        <dbReference type="Proteomes" id="UP000507470"/>
    </source>
</evidence>
<dbReference type="Pfam" id="PF20720">
    <property type="entry name" value="nSTAND3"/>
    <property type="match status" value="1"/>
</dbReference>
<evidence type="ECO:0000313" key="2">
    <source>
        <dbReference type="EMBL" id="CAC5423165.1"/>
    </source>
</evidence>
<dbReference type="InterPro" id="IPR049050">
    <property type="entry name" value="nSTAND3"/>
</dbReference>
<dbReference type="SMART" id="SM00248">
    <property type="entry name" value="ANK"/>
    <property type="match status" value="6"/>
</dbReference>
<reference evidence="2 3" key="1">
    <citation type="submission" date="2020-06" db="EMBL/GenBank/DDBJ databases">
        <authorList>
            <person name="Li R."/>
            <person name="Bekaert M."/>
        </authorList>
    </citation>
    <scope>NUCLEOTIDE SEQUENCE [LARGE SCALE GENOMIC DNA]</scope>
    <source>
        <strain evidence="3">wild</strain>
    </source>
</reference>
<dbReference type="Gene3D" id="1.25.40.20">
    <property type="entry name" value="Ankyrin repeat-containing domain"/>
    <property type="match status" value="2"/>
</dbReference>
<proteinExistence type="predicted"/>
<dbReference type="InterPro" id="IPR036770">
    <property type="entry name" value="Ankyrin_rpt-contain_sf"/>
</dbReference>
<dbReference type="EMBL" id="CACVKT020009737">
    <property type="protein sequence ID" value="CAC5423165.1"/>
    <property type="molecule type" value="Genomic_DNA"/>
</dbReference>
<dbReference type="OrthoDB" id="6202310at2759"/>
<dbReference type="Proteomes" id="UP000507470">
    <property type="component" value="Unassembled WGS sequence"/>
</dbReference>
<dbReference type="Pfam" id="PF12796">
    <property type="entry name" value="Ank_2"/>
    <property type="match status" value="2"/>
</dbReference>
<dbReference type="SUPFAM" id="SSF140860">
    <property type="entry name" value="Pseudo ankyrin repeat-like"/>
    <property type="match status" value="1"/>
</dbReference>
<dbReference type="PANTHER" id="PTHR46586:SF3">
    <property type="entry name" value="ANKYRIN REPEAT-CONTAINING PROTEIN"/>
    <property type="match status" value="1"/>
</dbReference>
<dbReference type="InterPro" id="IPR027417">
    <property type="entry name" value="P-loop_NTPase"/>
</dbReference>
<protein>
    <recommendedName>
        <fullName evidence="1">Novel STAND NTPase 3 domain-containing protein</fullName>
    </recommendedName>
</protein>
<feature type="domain" description="Novel STAND NTPase 3" evidence="1">
    <location>
        <begin position="117"/>
        <end position="270"/>
    </location>
</feature>
<accession>A0A6J8EUJ1</accession>
<dbReference type="InterPro" id="IPR052050">
    <property type="entry name" value="SecEffector_AnkRepeat"/>
</dbReference>
<dbReference type="PANTHER" id="PTHR46586">
    <property type="entry name" value="ANKYRIN REPEAT-CONTAINING PROTEIN"/>
    <property type="match status" value="1"/>
</dbReference>
<dbReference type="InterPro" id="IPR002110">
    <property type="entry name" value="Ankyrin_rpt"/>
</dbReference>
<dbReference type="SUPFAM" id="SSF52540">
    <property type="entry name" value="P-loop containing nucleoside triphosphate hydrolases"/>
    <property type="match status" value="1"/>
</dbReference>
<sequence length="1118" mass="128837">MKDNVEICCKEVRLSVGKLRKDFSKKISTLANKQIVETVASDSKDLKIRIPRKLDKFYMQIADQHSVAKLARHVKELAISIPEIVEKCIDEKGVSKRSKLIGLTMLEINNHNKENTFVTTSVVSSCIQLLKDNNVLVLTGRAGSGKSRNSLEILRQYKVQGYDVIKLTDLKDFEDSFKEDVKTIVLCEDIFGRTNNVFTQNSDVEILDRVHACVNMGKTKVIFTIRDIVKRSCKWVFSSYRLFYKSVEVDLCSKELELKLDEKKALFVGYCHVNNFKIVGLNEQENVKDEVILDDKVTVKLNLITLNQIIQTEPILGFPQTCCLFTGNRKFTRLGEAFFKHPSSCLTEEIENLRKSGKEKFSDKVKYSLLVYVLLNGDFLDKNQINFYRMAEIMVSCYHNEGNTISEHYLYDAIDEMNGQYLTKGYCTDSYQFQHQTVFESVLISYSRINPVLILSKLAFNFIREMVRLEGFQEKEGEIVMKIPVRYYSNLCKRIIQILQNEYCLKSQSLIQLLCDSEIMRENDVTFVEHLIDEAHRVLPLQDLKIIIAFQDESESVNFYLPVALLEHVVNQKNMTKSLFPLLEHTRSIFQNDSMNKIFQSCKASILSEFLSAVVQEHLEDILSRILNMIKDFKLTSNNDEYFTKVVCSTPPTNQNLMIWLLNNIDLECLDPKAVCLEMCLRTWTNLLHLLRKGLSTSGIDLSCLIKDLCSSGKWETVKWLVDKISYSIRSAVSNIKEKNDQIIQWLIENVDKSTLNMQTALNEICTTGNIHIVQWLIQNYNSIVVFDMKTVLNESCRGGNVSVARWLIKNTDNALFDLNMGILAACEKNKHDVISLLINTIDPPSFDMKILLMMCHQERHDVVNHLLPLLSHFVLPEIINCAKKACEQKNLEIIEWLITNQTETGSLFDMELALNRACQVKGSIRVVQFLLKNIDHKQFNMQTAIHLALCENSLNIVEVLLDNTLFDMETFKSDVKLYLSVQNYDNDNISITKKVFNLFKHLSFAMFNTDTVRKVIVHACLMDDLDLVKLIAEKIDITYLSIDTCMKKACHRGNLKIVQWLVEHVDNTLLDIKAALNCVINENDYLIDHRHGSDIIFFLLKRFDTEIFVSDTEKWKT</sequence>
<gene>
    <name evidence="2" type="ORF">MCOR_55168</name>
</gene>
<organism evidence="2 3">
    <name type="scientific">Mytilus coruscus</name>
    <name type="common">Sea mussel</name>
    <dbReference type="NCBI Taxonomy" id="42192"/>
    <lineage>
        <taxon>Eukaryota</taxon>
        <taxon>Metazoa</taxon>
        <taxon>Spiralia</taxon>
        <taxon>Lophotrochozoa</taxon>
        <taxon>Mollusca</taxon>
        <taxon>Bivalvia</taxon>
        <taxon>Autobranchia</taxon>
        <taxon>Pteriomorphia</taxon>
        <taxon>Mytilida</taxon>
        <taxon>Mytiloidea</taxon>
        <taxon>Mytilidae</taxon>
        <taxon>Mytilinae</taxon>
        <taxon>Mytilus</taxon>
    </lineage>
</organism>
<keyword evidence="3" id="KW-1185">Reference proteome</keyword>